<dbReference type="SUPFAM" id="SSF52540">
    <property type="entry name" value="P-loop containing nucleoside triphosphate hydrolases"/>
    <property type="match status" value="1"/>
</dbReference>
<dbReference type="Proteomes" id="UP000001542">
    <property type="component" value="Unassembled WGS sequence"/>
</dbReference>
<dbReference type="VEuPathDB" id="TrichDB:TVAG_006590"/>
<reference evidence="4" key="2">
    <citation type="journal article" date="2007" name="Science">
        <title>Draft genome sequence of the sexually transmitted pathogen Trichomonas vaginalis.</title>
        <authorList>
            <person name="Carlton J.M."/>
            <person name="Hirt R.P."/>
            <person name="Silva J.C."/>
            <person name="Delcher A.L."/>
            <person name="Schatz M."/>
            <person name="Zhao Q."/>
            <person name="Wortman J.R."/>
            <person name="Bidwell S.L."/>
            <person name="Alsmark U.C.M."/>
            <person name="Besteiro S."/>
            <person name="Sicheritz-Ponten T."/>
            <person name="Noel C.J."/>
            <person name="Dacks J.B."/>
            <person name="Foster P.G."/>
            <person name="Simillion C."/>
            <person name="Van de Peer Y."/>
            <person name="Miranda-Saavedra D."/>
            <person name="Barton G.J."/>
            <person name="Westrop G.D."/>
            <person name="Mueller S."/>
            <person name="Dessi D."/>
            <person name="Fiori P.L."/>
            <person name="Ren Q."/>
            <person name="Paulsen I."/>
            <person name="Zhang H."/>
            <person name="Bastida-Corcuera F.D."/>
            <person name="Simoes-Barbosa A."/>
            <person name="Brown M.T."/>
            <person name="Hayes R.D."/>
            <person name="Mukherjee M."/>
            <person name="Okumura C.Y."/>
            <person name="Schneider R."/>
            <person name="Smith A.J."/>
            <person name="Vanacova S."/>
            <person name="Villalvazo M."/>
            <person name="Haas B.J."/>
            <person name="Pertea M."/>
            <person name="Feldblyum T.V."/>
            <person name="Utterback T.R."/>
            <person name="Shu C.L."/>
            <person name="Osoegawa K."/>
            <person name="de Jong P.J."/>
            <person name="Hrdy I."/>
            <person name="Horvathova L."/>
            <person name="Zubacova Z."/>
            <person name="Dolezal P."/>
            <person name="Malik S.B."/>
            <person name="Logsdon J.M. Jr."/>
            <person name="Henze K."/>
            <person name="Gupta A."/>
            <person name="Wang C.C."/>
            <person name="Dunne R.L."/>
            <person name="Upcroft J.A."/>
            <person name="Upcroft P."/>
            <person name="White O."/>
            <person name="Salzberg S.L."/>
            <person name="Tang P."/>
            <person name="Chiu C.-H."/>
            <person name="Lee Y.-S."/>
            <person name="Embley T.M."/>
            <person name="Coombs G.H."/>
            <person name="Mottram J.C."/>
            <person name="Tachezy J."/>
            <person name="Fraser-Liggett C.M."/>
            <person name="Johnson P.J."/>
        </authorList>
    </citation>
    <scope>NUCLEOTIDE SEQUENCE [LARGE SCALE GENOMIC DNA]</scope>
    <source>
        <strain evidence="4">G3</strain>
    </source>
</reference>
<feature type="domain" description="ABC transporter" evidence="3">
    <location>
        <begin position="41"/>
        <end position="271"/>
    </location>
</feature>
<gene>
    <name evidence="4" type="ORF">TVAG_006590</name>
</gene>
<dbReference type="FunCoup" id="A2FTE0">
    <property type="interactions" value="103"/>
</dbReference>
<evidence type="ECO:0000259" key="3">
    <source>
        <dbReference type="PROSITE" id="PS50893"/>
    </source>
</evidence>
<keyword evidence="5" id="KW-1185">Reference proteome</keyword>
<evidence type="ECO:0000256" key="2">
    <source>
        <dbReference type="ARBA" id="ARBA00022840"/>
    </source>
</evidence>
<dbReference type="eggNOG" id="KOG0059">
    <property type="taxonomic scope" value="Eukaryota"/>
</dbReference>
<dbReference type="VEuPathDB" id="TrichDB:TVAGG3_0546900"/>
<reference evidence="4" key="1">
    <citation type="submission" date="2006-10" db="EMBL/GenBank/DDBJ databases">
        <authorList>
            <person name="Amadeo P."/>
            <person name="Zhao Q."/>
            <person name="Wortman J."/>
            <person name="Fraser-Liggett C."/>
            <person name="Carlton J."/>
        </authorList>
    </citation>
    <scope>NUCLEOTIDE SEQUENCE</scope>
    <source>
        <strain evidence="4">G3</strain>
    </source>
</reference>
<accession>A2FTE0</accession>
<organism evidence="4 5">
    <name type="scientific">Trichomonas vaginalis (strain ATCC PRA-98 / G3)</name>
    <dbReference type="NCBI Taxonomy" id="412133"/>
    <lineage>
        <taxon>Eukaryota</taxon>
        <taxon>Metamonada</taxon>
        <taxon>Parabasalia</taxon>
        <taxon>Trichomonadida</taxon>
        <taxon>Trichomonadidae</taxon>
        <taxon>Trichomonas</taxon>
    </lineage>
</organism>
<proteinExistence type="predicted"/>
<dbReference type="RefSeq" id="XP_001304755.1">
    <property type="nucleotide sequence ID" value="XM_001304754.1"/>
</dbReference>
<dbReference type="OrthoDB" id="10255969at2759"/>
<dbReference type="PROSITE" id="PS50893">
    <property type="entry name" value="ABC_TRANSPORTER_2"/>
    <property type="match status" value="1"/>
</dbReference>
<dbReference type="InterPro" id="IPR017871">
    <property type="entry name" value="ABC_transporter-like_CS"/>
</dbReference>
<dbReference type="SMART" id="SM00382">
    <property type="entry name" value="AAA"/>
    <property type="match status" value="1"/>
</dbReference>
<dbReference type="FunFam" id="3.40.50.300:FF:001873">
    <property type="entry name" value="ABC transporter family protein"/>
    <property type="match status" value="1"/>
</dbReference>
<keyword evidence="1" id="KW-0547">Nucleotide-binding</keyword>
<dbReference type="InterPro" id="IPR003439">
    <property type="entry name" value="ABC_transporter-like_ATP-bd"/>
</dbReference>
<dbReference type="PANTHER" id="PTHR43582:SF2">
    <property type="entry name" value="LINEARMYCIN RESISTANCE ATP-BINDING PROTEIN LNRL"/>
    <property type="match status" value="1"/>
</dbReference>
<dbReference type="EMBL" id="DS114008">
    <property type="protein sequence ID" value="EAX91825.1"/>
    <property type="molecule type" value="Genomic_DNA"/>
</dbReference>
<dbReference type="AlphaFoldDB" id="A2FTE0"/>
<sequence>MPRTYGASPIGFSKIFYLSVWKKLFDFKMDVFAENESDSFIEITGIDKMYKGSKPIHALKEVSFNINKGDTVVLIGPNGSGKSTLLNAMTGSISSDQGVLRIYVIRCPSGFNALQDHLGICYQDNILFDKLSVYQHLELFATIRGVCCERVCEVVDECMSRFHLEGMDNMRSSKLSGGNKRKLCVAIAFIGSPKFVILDEPTSGMDTSMRQEMWKAISSYNITSIVSSHSVEEARSLTNRIFVMRSGELLFDGSPNELRRKFHCGYRLTPIFYIDGDKRYRDVLLRWMQTNVQGAIISPIRDEDILFPICDDVTELLEELEQKLPIFRMRSFNIIVEQLENVLYRMFADDEN</sequence>
<name>A2FTE0_TRIV3</name>
<dbReference type="InParanoid" id="A2FTE0"/>
<dbReference type="PROSITE" id="PS00211">
    <property type="entry name" value="ABC_TRANSPORTER_1"/>
    <property type="match status" value="1"/>
</dbReference>
<dbReference type="PANTHER" id="PTHR43582">
    <property type="entry name" value="LINEARMYCIN RESISTANCE ATP-BINDING PROTEIN LNRL"/>
    <property type="match status" value="1"/>
</dbReference>
<dbReference type="InterPro" id="IPR003593">
    <property type="entry name" value="AAA+_ATPase"/>
</dbReference>
<evidence type="ECO:0000313" key="4">
    <source>
        <dbReference type="EMBL" id="EAX91825.1"/>
    </source>
</evidence>
<dbReference type="KEGG" id="tva:4749529"/>
<dbReference type="SMR" id="A2FTE0"/>
<dbReference type="STRING" id="5722.A2FTE0"/>
<dbReference type="GO" id="GO:0016887">
    <property type="term" value="F:ATP hydrolysis activity"/>
    <property type="evidence" value="ECO:0007669"/>
    <property type="project" value="InterPro"/>
</dbReference>
<evidence type="ECO:0000313" key="5">
    <source>
        <dbReference type="Proteomes" id="UP000001542"/>
    </source>
</evidence>
<dbReference type="OMA" id="AMLQRMN"/>
<dbReference type="Pfam" id="PF00005">
    <property type="entry name" value="ABC_tran"/>
    <property type="match status" value="1"/>
</dbReference>
<dbReference type="GO" id="GO:0005524">
    <property type="term" value="F:ATP binding"/>
    <property type="evidence" value="ECO:0007669"/>
    <property type="project" value="UniProtKB-KW"/>
</dbReference>
<dbReference type="InterPro" id="IPR027417">
    <property type="entry name" value="P-loop_NTPase"/>
</dbReference>
<protein>
    <submittedName>
        <fullName evidence="4">ABC transporter family protein</fullName>
    </submittedName>
</protein>
<dbReference type="Gene3D" id="3.40.50.300">
    <property type="entry name" value="P-loop containing nucleotide triphosphate hydrolases"/>
    <property type="match status" value="1"/>
</dbReference>
<evidence type="ECO:0000256" key="1">
    <source>
        <dbReference type="ARBA" id="ARBA00022741"/>
    </source>
</evidence>
<keyword evidence="2" id="KW-0067">ATP-binding</keyword>